<dbReference type="AlphaFoldDB" id="A0A2S3ZAK4"/>
<keyword evidence="2" id="KW-1185">Reference proteome</keyword>
<dbReference type="PANTHER" id="PTHR11220">
    <property type="entry name" value="HEME-BINDING PROTEIN-RELATED"/>
    <property type="match status" value="1"/>
</dbReference>
<name>A0A2S3ZAK4_9MICO</name>
<dbReference type="InterPro" id="IPR011256">
    <property type="entry name" value="Reg_factor_effector_dom_sf"/>
</dbReference>
<dbReference type="SUPFAM" id="SSF55136">
    <property type="entry name" value="Probable bacterial effector-binding domain"/>
    <property type="match status" value="2"/>
</dbReference>
<evidence type="ECO:0000313" key="1">
    <source>
        <dbReference type="EMBL" id="POH62577.1"/>
    </source>
</evidence>
<gene>
    <name evidence="1" type="ORF">C3B61_17175</name>
</gene>
<comment type="caution">
    <text evidence="1">The sequence shown here is derived from an EMBL/GenBank/DDBJ whole genome shotgun (WGS) entry which is preliminary data.</text>
</comment>
<protein>
    <submittedName>
        <fullName evidence="1">Heme-binding protein</fullName>
    </submittedName>
</protein>
<dbReference type="InterPro" id="IPR006917">
    <property type="entry name" value="SOUL_heme-bd"/>
</dbReference>
<reference evidence="1 2" key="1">
    <citation type="submission" date="2018-01" db="EMBL/GenBank/DDBJ databases">
        <title>Cryobacterium sp. nov., from glaciers in China.</title>
        <authorList>
            <person name="Liu Q."/>
            <person name="Xin Y.-H."/>
        </authorList>
    </citation>
    <scope>NUCLEOTIDE SEQUENCE [LARGE SCALE GENOMIC DNA]</scope>
    <source>
        <strain evidence="1 2">TMN-42</strain>
    </source>
</reference>
<dbReference type="Pfam" id="PF04832">
    <property type="entry name" value="SOUL"/>
    <property type="match status" value="2"/>
</dbReference>
<dbReference type="EMBL" id="PPXD01000026">
    <property type="protein sequence ID" value="POH62577.1"/>
    <property type="molecule type" value="Genomic_DNA"/>
</dbReference>
<dbReference type="Proteomes" id="UP000237340">
    <property type="component" value="Unassembled WGS sequence"/>
</dbReference>
<accession>A0A2S3ZAK4</accession>
<organism evidence="1 2">
    <name type="scientific">Cryobacterium zongtaii</name>
    <dbReference type="NCBI Taxonomy" id="1259217"/>
    <lineage>
        <taxon>Bacteria</taxon>
        <taxon>Bacillati</taxon>
        <taxon>Actinomycetota</taxon>
        <taxon>Actinomycetes</taxon>
        <taxon>Micrococcales</taxon>
        <taxon>Microbacteriaceae</taxon>
        <taxon>Cryobacterium</taxon>
    </lineage>
</organism>
<dbReference type="PANTHER" id="PTHR11220:SF1">
    <property type="entry name" value="HEME-BINDING PROTEIN 2"/>
    <property type="match status" value="1"/>
</dbReference>
<evidence type="ECO:0000313" key="2">
    <source>
        <dbReference type="Proteomes" id="UP000237340"/>
    </source>
</evidence>
<sequence length="191" mass="20971">MTEKQPYDSVQSYDDFEVRRYPGHVLAEIVVGGPFDEAGNRAFRSLFAYISGENVSRTKVAMTAPVVQDAAGSRIAMTAPVVQQPVAAEDAADGGYRVAFVLPASLTIDSAPRPTNPEVHLRAVPEALVAVIRYRGRWTQDSYTRHLDELRQAISAAGLTPVGQPRFARYDPPFKPAFLRRNEVLINVNAS</sequence>
<proteinExistence type="predicted"/>
<dbReference type="RefSeq" id="WP_103461709.1">
    <property type="nucleotide sequence ID" value="NZ_PPXD01000026.1"/>
</dbReference>
<dbReference type="Gene3D" id="3.20.80.10">
    <property type="entry name" value="Regulatory factor, effector binding domain"/>
    <property type="match status" value="2"/>
</dbReference>